<reference evidence="6 7" key="1">
    <citation type="submission" date="2020-04" db="EMBL/GenBank/DDBJ databases">
        <authorList>
            <person name="Alioto T."/>
            <person name="Alioto T."/>
            <person name="Gomez Garrido J."/>
        </authorList>
    </citation>
    <scope>NUCLEOTIDE SEQUENCE [LARGE SCALE GENOMIC DNA]</scope>
</reference>
<dbReference type="GO" id="GO:0003779">
    <property type="term" value="F:actin binding"/>
    <property type="evidence" value="ECO:0007669"/>
    <property type="project" value="UniProtKB-KW"/>
</dbReference>
<keyword evidence="2" id="KW-0009">Actin-binding</keyword>
<proteinExistence type="predicted"/>
<feature type="region of interest" description="Disordered" evidence="4">
    <location>
        <begin position="639"/>
        <end position="692"/>
    </location>
</feature>
<feature type="region of interest" description="Disordered" evidence="4">
    <location>
        <begin position="1977"/>
        <end position="2007"/>
    </location>
</feature>
<feature type="compositionally biased region" description="Basic and acidic residues" evidence="4">
    <location>
        <begin position="2628"/>
        <end position="2639"/>
    </location>
</feature>
<dbReference type="SMART" id="SM00150">
    <property type="entry name" value="SPEC"/>
    <property type="match status" value="14"/>
</dbReference>
<feature type="region of interest" description="Disordered" evidence="4">
    <location>
        <begin position="1640"/>
        <end position="1672"/>
    </location>
</feature>
<keyword evidence="3" id="KW-0175">Coiled coil</keyword>
<dbReference type="CDD" id="cd21186">
    <property type="entry name" value="CH_DMD-like_rpt1"/>
    <property type="match status" value="1"/>
</dbReference>
<dbReference type="OrthoDB" id="10057795at2759"/>
<evidence type="ECO:0000256" key="2">
    <source>
        <dbReference type="ARBA" id="ARBA00023203"/>
    </source>
</evidence>
<feature type="compositionally biased region" description="Low complexity" evidence="4">
    <location>
        <begin position="2670"/>
        <end position="2688"/>
    </location>
</feature>
<dbReference type="Gene3D" id="1.10.418.10">
    <property type="entry name" value="Calponin-like domain"/>
    <property type="match status" value="2"/>
</dbReference>
<dbReference type="GO" id="GO:0005737">
    <property type="term" value="C:cytoplasm"/>
    <property type="evidence" value="ECO:0007669"/>
    <property type="project" value="UniProtKB-ARBA"/>
</dbReference>
<accession>A0A8S1CBA3</accession>
<keyword evidence="7" id="KW-1185">Reference proteome</keyword>
<feature type="coiled-coil region" evidence="3">
    <location>
        <begin position="2548"/>
        <end position="2575"/>
    </location>
</feature>
<feature type="domain" description="Calponin-homology (CH)" evidence="5">
    <location>
        <begin position="130"/>
        <end position="234"/>
    </location>
</feature>
<dbReference type="Proteomes" id="UP000494165">
    <property type="component" value="Unassembled WGS sequence"/>
</dbReference>
<organism evidence="6 7">
    <name type="scientific">Cloeon dipterum</name>
    <dbReference type="NCBI Taxonomy" id="197152"/>
    <lineage>
        <taxon>Eukaryota</taxon>
        <taxon>Metazoa</taxon>
        <taxon>Ecdysozoa</taxon>
        <taxon>Arthropoda</taxon>
        <taxon>Hexapoda</taxon>
        <taxon>Insecta</taxon>
        <taxon>Pterygota</taxon>
        <taxon>Palaeoptera</taxon>
        <taxon>Ephemeroptera</taxon>
        <taxon>Pisciforma</taxon>
        <taxon>Baetidae</taxon>
        <taxon>Cloeon</taxon>
    </lineage>
</organism>
<evidence type="ECO:0000313" key="6">
    <source>
        <dbReference type="EMBL" id="CAB3368933.1"/>
    </source>
</evidence>
<feature type="coiled-coil region" evidence="3">
    <location>
        <begin position="840"/>
        <end position="899"/>
    </location>
</feature>
<protein>
    <recommendedName>
        <fullName evidence="5">Calponin-homology (CH) domain-containing protein</fullName>
    </recommendedName>
</protein>
<dbReference type="InterPro" id="IPR018159">
    <property type="entry name" value="Spectrin/alpha-actinin"/>
</dbReference>
<feature type="coiled-coil region" evidence="3">
    <location>
        <begin position="1386"/>
        <end position="1432"/>
    </location>
</feature>
<dbReference type="SUPFAM" id="SSF47576">
    <property type="entry name" value="Calponin-homology domain, CH-domain"/>
    <property type="match status" value="1"/>
</dbReference>
<dbReference type="PANTHER" id="PTHR11915">
    <property type="entry name" value="SPECTRIN/FILAMIN RELATED CYTOSKELETAL PROTEIN"/>
    <property type="match status" value="1"/>
</dbReference>
<feature type="compositionally biased region" description="Low complexity" evidence="4">
    <location>
        <begin position="1977"/>
        <end position="1997"/>
    </location>
</feature>
<comment type="caution">
    <text evidence="6">The sequence shown here is derived from an EMBL/GenBank/DDBJ whole genome shotgun (WGS) entry which is preliminary data.</text>
</comment>
<dbReference type="PROSITE" id="PS00020">
    <property type="entry name" value="ACTININ_2"/>
    <property type="match status" value="1"/>
</dbReference>
<feature type="coiled-coil region" evidence="3">
    <location>
        <begin position="568"/>
        <end position="598"/>
    </location>
</feature>
<keyword evidence="1" id="KW-0677">Repeat</keyword>
<feature type="coiled-coil region" evidence="3">
    <location>
        <begin position="2100"/>
        <end position="2144"/>
    </location>
</feature>
<sequence length="2982" mass="335924">MELVYVDEREDVQKKTFAKWMNSYLAKGGQPLVNDLFVDLRDGTRLLSLLEILTERECKRERGRMRVHHLNNVNKALQILEHNNVKLVNISSNDIVDGNPKLTLGLVWSIILHWQVQMNLKTLMSELQQTNLEKTLLAWCRQQTKNYGLDIRNFTTNWSDGLAFNAILHKHRPRLFDFETVKNMHPNARLEHAFHLAQSELGIERLLDPEDVNTAVPDKKSLMMYVMCLFQSLPHSETQASSLEQDLLSPSSPLTPRAEVVSITQTATFQFNVSYPLSSQMSEENGAEASGPSRPLSLITNASVEIGGYQTALEDVLTWLLAAEDSLNNREITSPGESADALAEAKEKFHSHEAFLQQLADHQSSVGAVLTEGARLIQEGILQPDEEAEIKIQMRLLNSRWEALRLKAMNIQAQTHETLMKAQQNQLGSLRTWLTDAEDRISRMDAGKNQSGKVNPAHLNRLKNCLGALQRDLEAKQPMVDSLSTMVVVVDDGSSADDTAYAQLEDQLAALGERWAHICNWAEQRGSRLDILISKWDELQREQDTIGNWMQQTESKLKHMEANPSESLATLTQRINELHILKTEMKQQKQRLDSLHNLLGSLCNNNRVAADNVEMLQDRFEALTSIMDVQASRVTDVGFDQSIPMETDTKSSQSPLDSPTGSDGSWPPVRESTSQEESGVAKRRRIGSSSQHEFNTNLRQFEAWLQHAESMLETPEDGEEGPFDGLSVEEQLVLYEDLESEFEEHKDDVEKLRKVSQQLEDGASTDKLNELAEKWEQLNGVSMKARRDSIDFLLQRRQLNTELGALNTILQGYRRWLDSEPSSTSTLHTIEQCRVKIKSMKSHEDRVTKMKQQAAQVSQHHAADIYDRAEVARDSEQFYECWEFVMKNLQQKLEDLSAEQSRGPSEEFLRELQDLLNWLRASELAMQDDSLAPYQQQAQLMEMQTGLKDRMAKFDSVNSSGHEFVNCAAESPSKELLRQQLQELNTRWSDLPVLVEEKSTKVQASVESWTALKEQIGVLENWLKEVKVFMEAEQAMAVGEPETLKAQLEQFSGLEGDVKVMQPKFAALEQNARKNLGVVSIDGEPLEKSELRKRAAELTKTWKDISAKTCTQNKRLQDALTKTLDVLKGVDNLDQWLVELENEIPPEKAPTASSSAELFRVKGQLQVLKDKVDSRTEQFRSINETGSELLLLAEEEGSPGLHELQKLFTQLNAHWSTVTEIVYSRVRTLKDASHNYGEFRALVAQERDWLDKLEKRLRKSPKSAADAEEISEELDDLENYIRNHPEARLARIQNLAKELSDADVMPGIVQAEAENLTSRWSLLGQKARERTRLLENSISEAQNWEARILSAMQWLTRVHALLTARAEQDLTAADLPEEDKQLVEEFKTQDTTLKDMEQQIEAYNEAGQAEAASRLQEQLSLLNRRFAEVRVQFDHFRASGNANIDTRLSRALRELRTIEDTSCILEPSSAEPDDLEGQLSNCNRLYNNLSDIKAEVENIIKSGRKMVQENVSPDPLGLSNRLDSLKELYNKLGLQVTESKESLKNALSQARQLQEHIATASQWIQNVQEALNEKADVNTLQELRVEQPQIEETLARAQTNLATLAPLLSDPAATEPAQNKLSDTKRAAVSMMRNLQELVGTPRARSLEIDDQASTKEGTPEQQRSRETTPMEVQQLTLPDVAAQLESSANELEQWLQEAEQGLARMDSERGDRQLSQHQALKRALDVHQSTYESLKNSATELKVSGAETLSNLEIRLAQLNQRWDMVAERVQRGPNSRKSETLETLLDTEEGDLGFTNPSFREYFPSKIPRKKISTPSQTFKLAEDSSLFSQLSEGKEISVVTSKPPPSPSVADRCQVVEIKEMEIVKRVAAGPVMRVETTSVSPQSVEVVKIPADGDAMECSSTAVTVTVTDTRKSMEKATITTQSSKELVVKRQVEVTKTFNIVGSVVATEDAEEDSFYGSDKETDDVLVFSETESAMNSASSSDESSAESVQEAPIRVIQRNSEPREDLIAEMSAHENAARKMCERIKEVLSKGDESDRQMLAPDAATLISHGDSMVMKAHSKNPALAENLRGVQDNLRALWMELRGKDRESDEVEAAKLEGWLAEFTQRLEEANNDEGQLRALQAEFAAQRKDVQGLDAKWATVQSKFQHYLKDIEQPQEKSVEPGQSVGAESAAEFVTNVNKIREGVASANRTLNTYPLGVKDLLASLKTGMDEVEYGRDGAMRRASLAGGGREAADRVRRAVDRLREEWSQVHRALAERHARWAKCRDAWRNLHSSCRGFGEWLDEAEAFMAEWKNAEDQSGGPDQYPLAEARAKQKELEKQITTKHRSMSQLRQSGKEIAAKCSEPDATRLTDAVEALLRRWRILLAEITTRRDRIAAMEAANAPQPGPTPSANLLIPPAAPGLVARTFVDSCITCLDQVRSLLASPANPSDETSLSVRLSSVKAREEELQLRKRELEERRNTLDSEQVRSLNNAIDKALSNLGEHSSQLQARLGALAKFLTRLHEMVDWSMESKGRIARTRDNIPQKEKNRQLEIVNQSVQEREVDISELLENFNNLEKECEAARQTVSSQLYEKVRRLREDWQNLKTRQFDAVEPPTAAARSIEARASPIGAPASPQPAKREEVKREGSFRRVSSSSQKSEPLASPKTPSDAPRVPRRSSKSPSKVQTEQLVAASSAGTPSPPVSPVSSRSPPASPLTTSAAIVTATDKAILQIRDWLTLEEEMLRQQIASVGDVTDILQLLDKQKNVLRELEQKKPQLDELVHTAEHLKADSNRQQLHGKVTKLREHWEETNAKVMQRKAQLDALLADSQRYDAKRQEVESWLARMEARLERMGPVGHTADVLEAQLREQKSFHAELHQYKHNIELFQQLTQRLIAVYQQDDTTKVKKMTEQVNHRYAKLNTSIVNRGKSLNSAMNSLQNFDRSLDKFHAWLSEAESSLESVDLEADRLGGRRDPGSVRLPLQQLKVGETVK</sequence>
<dbReference type="Gene3D" id="1.20.58.60">
    <property type="match status" value="12"/>
</dbReference>
<evidence type="ECO:0000313" key="7">
    <source>
        <dbReference type="Proteomes" id="UP000494165"/>
    </source>
</evidence>
<feature type="coiled-coil region" evidence="3">
    <location>
        <begin position="728"/>
        <end position="762"/>
    </location>
</feature>
<feature type="compositionally biased region" description="Polar residues" evidence="4">
    <location>
        <begin position="650"/>
        <end position="663"/>
    </location>
</feature>
<name>A0A8S1CBA3_9INSE</name>
<dbReference type="Pfam" id="PF00307">
    <property type="entry name" value="CH"/>
    <property type="match status" value="2"/>
</dbReference>
<dbReference type="InterPro" id="IPR036872">
    <property type="entry name" value="CH_dom_sf"/>
</dbReference>
<dbReference type="FunFam" id="1.10.418.10:FF:000032">
    <property type="entry name" value="utrophin isoform X1"/>
    <property type="match status" value="1"/>
</dbReference>
<evidence type="ECO:0000256" key="3">
    <source>
        <dbReference type="SAM" id="Coils"/>
    </source>
</evidence>
<feature type="coiled-coil region" evidence="3">
    <location>
        <begin position="2447"/>
        <end position="2474"/>
    </location>
</feature>
<dbReference type="InterPro" id="IPR002017">
    <property type="entry name" value="Spectrin_repeat"/>
</dbReference>
<dbReference type="InterPro" id="IPR001715">
    <property type="entry name" value="CH_dom"/>
</dbReference>
<gene>
    <name evidence="6" type="ORF">CLODIP_2_CD10963</name>
</gene>
<dbReference type="PROSITE" id="PS50021">
    <property type="entry name" value="CH"/>
    <property type="match status" value="2"/>
</dbReference>
<dbReference type="EMBL" id="CADEPI010000041">
    <property type="protein sequence ID" value="CAB3368933.1"/>
    <property type="molecule type" value="Genomic_DNA"/>
</dbReference>
<dbReference type="InterPro" id="IPR001589">
    <property type="entry name" value="Actinin_actin-bd_CS"/>
</dbReference>
<evidence type="ECO:0000256" key="4">
    <source>
        <dbReference type="SAM" id="MobiDB-lite"/>
    </source>
</evidence>
<dbReference type="Pfam" id="PF00435">
    <property type="entry name" value="Spectrin"/>
    <property type="match status" value="6"/>
</dbReference>
<dbReference type="CDD" id="cd00176">
    <property type="entry name" value="SPEC"/>
    <property type="match status" value="5"/>
</dbReference>
<feature type="region of interest" description="Disordered" evidence="4">
    <location>
        <begin position="2598"/>
        <end position="2709"/>
    </location>
</feature>
<dbReference type="SMART" id="SM00033">
    <property type="entry name" value="CH"/>
    <property type="match status" value="2"/>
</dbReference>
<evidence type="ECO:0000259" key="5">
    <source>
        <dbReference type="PROSITE" id="PS50021"/>
    </source>
</evidence>
<feature type="coiled-coil region" evidence="3">
    <location>
        <begin position="1682"/>
        <end position="1738"/>
    </location>
</feature>
<feature type="compositionally biased region" description="Low complexity" evidence="4">
    <location>
        <begin position="2640"/>
        <end position="2649"/>
    </location>
</feature>
<evidence type="ECO:0000256" key="1">
    <source>
        <dbReference type="ARBA" id="ARBA00022737"/>
    </source>
</evidence>
<feature type="domain" description="Calponin-homology (CH)" evidence="5">
    <location>
        <begin position="11"/>
        <end position="115"/>
    </location>
</feature>
<feature type="coiled-coil region" evidence="3">
    <location>
        <begin position="2744"/>
        <end position="2778"/>
    </location>
</feature>
<dbReference type="SUPFAM" id="SSF46966">
    <property type="entry name" value="Spectrin repeat"/>
    <property type="match status" value="13"/>
</dbReference>